<evidence type="ECO:0000256" key="1">
    <source>
        <dbReference type="ARBA" id="ARBA00001946"/>
    </source>
</evidence>
<dbReference type="eggNOG" id="COG1051">
    <property type="taxonomic scope" value="Bacteria"/>
</dbReference>
<evidence type="ECO:0000256" key="3">
    <source>
        <dbReference type="RuleBase" id="RU003476"/>
    </source>
</evidence>
<dbReference type="InterPro" id="IPR000086">
    <property type="entry name" value="NUDIX_hydrolase_dom"/>
</dbReference>
<dbReference type="AlphaFoldDB" id="G4RF40"/>
<gene>
    <name evidence="5" type="ordered locus">KKY_2976</name>
</gene>
<organism evidence="5 6">
    <name type="scientific">Pelagibacterium halotolerans (strain DSM 22347 / JCM 15775 / CGMCC 1.7692 / B2)</name>
    <dbReference type="NCBI Taxonomy" id="1082931"/>
    <lineage>
        <taxon>Bacteria</taxon>
        <taxon>Pseudomonadati</taxon>
        <taxon>Pseudomonadota</taxon>
        <taxon>Alphaproteobacteria</taxon>
        <taxon>Hyphomicrobiales</taxon>
        <taxon>Devosiaceae</taxon>
        <taxon>Pelagibacterium</taxon>
    </lineage>
</organism>
<dbReference type="GO" id="GO:0016787">
    <property type="term" value="F:hydrolase activity"/>
    <property type="evidence" value="ECO:0007669"/>
    <property type="project" value="UniProtKB-KW"/>
</dbReference>
<dbReference type="HOGENOM" id="CLU_037162_19_3_5"/>
<dbReference type="Proteomes" id="UP000008850">
    <property type="component" value="Chromosome"/>
</dbReference>
<evidence type="ECO:0000256" key="2">
    <source>
        <dbReference type="ARBA" id="ARBA00022801"/>
    </source>
</evidence>
<dbReference type="RefSeq" id="WP_014132117.1">
    <property type="nucleotide sequence ID" value="NC_016078.1"/>
</dbReference>
<sequence>MAVQRVAAGLLVRDGRVLFGHRAAWKPNWPNHWDAIGGRLEPGETADQALIREIGEEIGVRVLQSVFLADIAHPASANGAAHLLTIFAVLDWSGGEPANICDEHSEIGWFTPEEIDSLEPLAAPEYRTLARRALCLEEVAER</sequence>
<name>G4RF40_PELHB</name>
<evidence type="ECO:0000313" key="6">
    <source>
        <dbReference type="Proteomes" id="UP000008850"/>
    </source>
</evidence>
<proteinExistence type="inferred from homology"/>
<dbReference type="PRINTS" id="PR00502">
    <property type="entry name" value="NUDIXFAMILY"/>
</dbReference>
<dbReference type="PANTHER" id="PTHR43046:SF14">
    <property type="entry name" value="MUTT_NUDIX FAMILY PROTEIN"/>
    <property type="match status" value="1"/>
</dbReference>
<protein>
    <submittedName>
        <fullName evidence="5">Mutator mutT protein (7,8-dihydro-8-oxoguanine-triphosphatase) / thiamin-phosphate pyrophosphorylase-like protein</fullName>
    </submittedName>
</protein>
<accession>G4RF40</accession>
<evidence type="ECO:0000259" key="4">
    <source>
        <dbReference type="PROSITE" id="PS51462"/>
    </source>
</evidence>
<dbReference type="PANTHER" id="PTHR43046">
    <property type="entry name" value="GDP-MANNOSE MANNOSYL HYDROLASE"/>
    <property type="match status" value="1"/>
</dbReference>
<dbReference type="InterPro" id="IPR015797">
    <property type="entry name" value="NUDIX_hydrolase-like_dom_sf"/>
</dbReference>
<dbReference type="STRING" id="1082931.KKY_2976"/>
<dbReference type="EMBL" id="CP003075">
    <property type="protein sequence ID" value="AEQ52970.1"/>
    <property type="molecule type" value="Genomic_DNA"/>
</dbReference>
<dbReference type="Gene3D" id="3.90.79.10">
    <property type="entry name" value="Nucleoside Triphosphate Pyrophosphohydrolase"/>
    <property type="match status" value="1"/>
</dbReference>
<reference evidence="5 6" key="1">
    <citation type="journal article" date="2012" name="J. Bacteriol.">
        <title>Complete genome sequence of Pelagibacterium halotolerans B2T.</title>
        <authorList>
            <person name="Huo Y.Y."/>
            <person name="Cheng H."/>
            <person name="Han X.F."/>
            <person name="Jiang X.W."/>
            <person name="Sun C."/>
            <person name="Zhang X.Q."/>
            <person name="Zhu X.F."/>
            <person name="Liu Y.F."/>
            <person name="Li P.F."/>
            <person name="Ni P.X."/>
            <person name="Wu M."/>
        </authorList>
    </citation>
    <scope>NUCLEOTIDE SEQUENCE [LARGE SCALE GENOMIC DNA]</scope>
    <source>
        <strain evidence="6">DSM 22347 / JCM 15775 / CGMCC 1.7692 / B2</strain>
    </source>
</reference>
<evidence type="ECO:0000313" key="5">
    <source>
        <dbReference type="EMBL" id="AEQ52970.1"/>
    </source>
</evidence>
<comment type="cofactor">
    <cofactor evidence="1">
        <name>Mg(2+)</name>
        <dbReference type="ChEBI" id="CHEBI:18420"/>
    </cofactor>
</comment>
<keyword evidence="6" id="KW-1185">Reference proteome</keyword>
<dbReference type="SUPFAM" id="SSF55811">
    <property type="entry name" value="Nudix"/>
    <property type="match status" value="1"/>
</dbReference>
<dbReference type="InterPro" id="IPR020476">
    <property type="entry name" value="Nudix_hydrolase"/>
</dbReference>
<comment type="similarity">
    <text evidence="3">Belongs to the Nudix hydrolase family.</text>
</comment>
<dbReference type="PROSITE" id="PS00893">
    <property type="entry name" value="NUDIX_BOX"/>
    <property type="match status" value="1"/>
</dbReference>
<feature type="domain" description="Nudix hydrolase" evidence="4">
    <location>
        <begin position="2"/>
        <end position="134"/>
    </location>
</feature>
<keyword evidence="2 3" id="KW-0378">Hydrolase</keyword>
<dbReference type="PROSITE" id="PS51462">
    <property type="entry name" value="NUDIX"/>
    <property type="match status" value="1"/>
</dbReference>
<dbReference type="InterPro" id="IPR020084">
    <property type="entry name" value="NUDIX_hydrolase_CS"/>
</dbReference>
<dbReference type="KEGG" id="phl:KKY_2976"/>
<dbReference type="Pfam" id="PF00293">
    <property type="entry name" value="NUDIX"/>
    <property type="match status" value="1"/>
</dbReference>